<dbReference type="GO" id="GO:0016740">
    <property type="term" value="F:transferase activity"/>
    <property type="evidence" value="ECO:0007669"/>
    <property type="project" value="UniProtKB-UniRule"/>
</dbReference>
<dbReference type="Pfam" id="PF02424">
    <property type="entry name" value="ApbE"/>
    <property type="match status" value="1"/>
</dbReference>
<keyword evidence="3 10" id="KW-0285">Flavoprotein</keyword>
<feature type="binding site" evidence="11">
    <location>
        <position position="272"/>
    </location>
    <ligand>
        <name>Mg(2+)</name>
        <dbReference type="ChEBI" id="CHEBI:18420"/>
    </ligand>
</feature>
<dbReference type="PIRSF" id="PIRSF006268">
    <property type="entry name" value="ApbE"/>
    <property type="match status" value="1"/>
</dbReference>
<dbReference type="PANTHER" id="PTHR30040:SF2">
    <property type="entry name" value="FAD:PROTEIN FMN TRANSFERASE"/>
    <property type="match status" value="1"/>
</dbReference>
<evidence type="ECO:0000256" key="6">
    <source>
        <dbReference type="ARBA" id="ARBA00022827"/>
    </source>
</evidence>
<dbReference type="Gene3D" id="3.10.520.10">
    <property type="entry name" value="ApbE-like domains"/>
    <property type="match status" value="1"/>
</dbReference>
<organism evidence="13 14">
    <name type="scientific">Shimia gijangensis</name>
    <dbReference type="NCBI Taxonomy" id="1470563"/>
    <lineage>
        <taxon>Bacteria</taxon>
        <taxon>Pseudomonadati</taxon>
        <taxon>Pseudomonadota</taxon>
        <taxon>Alphaproteobacteria</taxon>
        <taxon>Rhodobacterales</taxon>
        <taxon>Roseobacteraceae</taxon>
    </lineage>
</organism>
<comment type="catalytic activity">
    <reaction evidence="9 10">
        <text>L-threonyl-[protein] + FAD = FMN-L-threonyl-[protein] + AMP + H(+)</text>
        <dbReference type="Rhea" id="RHEA:36847"/>
        <dbReference type="Rhea" id="RHEA-COMP:11060"/>
        <dbReference type="Rhea" id="RHEA-COMP:11061"/>
        <dbReference type="ChEBI" id="CHEBI:15378"/>
        <dbReference type="ChEBI" id="CHEBI:30013"/>
        <dbReference type="ChEBI" id="CHEBI:57692"/>
        <dbReference type="ChEBI" id="CHEBI:74257"/>
        <dbReference type="ChEBI" id="CHEBI:456215"/>
        <dbReference type="EC" id="2.7.1.180"/>
    </reaction>
</comment>
<feature type="binding site" evidence="11">
    <location>
        <position position="276"/>
    </location>
    <ligand>
        <name>Mg(2+)</name>
        <dbReference type="ChEBI" id="CHEBI:18420"/>
    </ligand>
</feature>
<evidence type="ECO:0000313" key="13">
    <source>
        <dbReference type="EMBL" id="SHJ73313.1"/>
    </source>
</evidence>
<protein>
    <recommendedName>
        <fullName evidence="2 10">FAD:protein FMN transferase</fullName>
        <ecNumber evidence="1 10">2.7.1.180</ecNumber>
    </recommendedName>
    <alternativeName>
        <fullName evidence="8 10">Flavin transferase</fullName>
    </alternativeName>
</protein>
<dbReference type="AlphaFoldDB" id="A0A1M6LQ35"/>
<keyword evidence="5 10" id="KW-0479">Metal-binding</keyword>
<evidence type="ECO:0000256" key="5">
    <source>
        <dbReference type="ARBA" id="ARBA00022723"/>
    </source>
</evidence>
<evidence type="ECO:0000256" key="1">
    <source>
        <dbReference type="ARBA" id="ARBA00011955"/>
    </source>
</evidence>
<dbReference type="PANTHER" id="PTHR30040">
    <property type="entry name" value="THIAMINE BIOSYNTHESIS LIPOPROTEIN APBE"/>
    <property type="match status" value="1"/>
</dbReference>
<gene>
    <name evidence="13" type="ORF">SAMN05444000_11271</name>
</gene>
<dbReference type="InterPro" id="IPR003374">
    <property type="entry name" value="ApbE-like_sf"/>
</dbReference>
<keyword evidence="14" id="KW-1185">Reference proteome</keyword>
<feature type="signal peptide" evidence="12">
    <location>
        <begin position="1"/>
        <end position="23"/>
    </location>
</feature>
<evidence type="ECO:0000256" key="11">
    <source>
        <dbReference type="PIRSR" id="PIRSR006268-2"/>
    </source>
</evidence>
<comment type="similarity">
    <text evidence="10">Belongs to the ApbE family.</text>
</comment>
<dbReference type="RefSeq" id="WP_073252765.1">
    <property type="nucleotide sequence ID" value="NZ_FQZQ01000012.1"/>
</dbReference>
<evidence type="ECO:0000256" key="4">
    <source>
        <dbReference type="ARBA" id="ARBA00022679"/>
    </source>
</evidence>
<keyword evidence="12" id="KW-0732">Signal</keyword>
<keyword evidence="13" id="KW-0449">Lipoprotein</keyword>
<sequence length="302" mass="31932">MSDLSRRRFLTIAAASAALPAMAATPTVAHWNGRAMGARVSMKLAGIDATTAAQIFTAVEQELMRLEGIFSLYRTDSEVTRLNLNGALRNPSHELLQVLSLCDRLNRASNGAFDPTIQPLWLAVAQGHSAAAIEQARALVDWTALRFDASEVRFDGAGRGLTLNGVAQGFVTDKIASLLKSHGLRDVLVDMGEIAALGHDTDGSNWSAGVEDTDGTVVHRLELSDRALATSAPMGTRIGADSGQGHIFAASPTQAPLRRVVSVSASNAALADGLSTTLCMFAMEDARIMIESFPGAQLEFSA</sequence>
<comment type="cofactor">
    <cofactor evidence="11">
        <name>Mg(2+)</name>
        <dbReference type="ChEBI" id="CHEBI:18420"/>
    </cofactor>
    <cofactor evidence="11">
        <name>Mn(2+)</name>
        <dbReference type="ChEBI" id="CHEBI:29035"/>
    </cofactor>
    <text evidence="11">Magnesium. Can also use manganese.</text>
</comment>
<dbReference type="InterPro" id="IPR006311">
    <property type="entry name" value="TAT_signal"/>
</dbReference>
<evidence type="ECO:0000313" key="14">
    <source>
        <dbReference type="Proteomes" id="UP000183982"/>
    </source>
</evidence>
<dbReference type="Proteomes" id="UP000183982">
    <property type="component" value="Unassembled WGS sequence"/>
</dbReference>
<evidence type="ECO:0000256" key="12">
    <source>
        <dbReference type="SAM" id="SignalP"/>
    </source>
</evidence>
<name>A0A1M6LQ35_9RHOB</name>
<dbReference type="EMBL" id="FQZQ01000012">
    <property type="protein sequence ID" value="SHJ73313.1"/>
    <property type="molecule type" value="Genomic_DNA"/>
</dbReference>
<evidence type="ECO:0000256" key="8">
    <source>
        <dbReference type="ARBA" id="ARBA00031306"/>
    </source>
</evidence>
<evidence type="ECO:0000256" key="7">
    <source>
        <dbReference type="ARBA" id="ARBA00022842"/>
    </source>
</evidence>
<evidence type="ECO:0000256" key="10">
    <source>
        <dbReference type="PIRNR" id="PIRNR006268"/>
    </source>
</evidence>
<reference evidence="14" key="1">
    <citation type="submission" date="2016-11" db="EMBL/GenBank/DDBJ databases">
        <authorList>
            <person name="Varghese N."/>
            <person name="Submissions S."/>
        </authorList>
    </citation>
    <scope>NUCLEOTIDE SEQUENCE [LARGE SCALE GENOMIC DNA]</scope>
    <source>
        <strain evidence="14">DSM 100564</strain>
    </source>
</reference>
<accession>A0A1M6LQ35</accession>
<dbReference type="SUPFAM" id="SSF143631">
    <property type="entry name" value="ApbE-like"/>
    <property type="match status" value="1"/>
</dbReference>
<evidence type="ECO:0000256" key="3">
    <source>
        <dbReference type="ARBA" id="ARBA00022630"/>
    </source>
</evidence>
<proteinExistence type="inferred from homology"/>
<keyword evidence="7 10" id="KW-0460">Magnesium</keyword>
<evidence type="ECO:0000256" key="2">
    <source>
        <dbReference type="ARBA" id="ARBA00016337"/>
    </source>
</evidence>
<evidence type="ECO:0000256" key="9">
    <source>
        <dbReference type="ARBA" id="ARBA00048540"/>
    </source>
</evidence>
<keyword evidence="4 10" id="KW-0808">Transferase</keyword>
<dbReference type="InterPro" id="IPR024932">
    <property type="entry name" value="ApbE"/>
</dbReference>
<dbReference type="PROSITE" id="PS51318">
    <property type="entry name" value="TAT"/>
    <property type="match status" value="1"/>
</dbReference>
<dbReference type="GO" id="GO:0046872">
    <property type="term" value="F:metal ion binding"/>
    <property type="evidence" value="ECO:0007669"/>
    <property type="project" value="UniProtKB-UniRule"/>
</dbReference>
<feature type="chain" id="PRO_5039941804" description="FAD:protein FMN transferase" evidence="12">
    <location>
        <begin position="24"/>
        <end position="302"/>
    </location>
</feature>
<dbReference type="EC" id="2.7.1.180" evidence="1 10"/>
<dbReference type="STRING" id="1470563.SAMN05444000_11271"/>
<feature type="binding site" evidence="11">
    <location>
        <position position="165"/>
    </location>
    <ligand>
        <name>Mg(2+)</name>
        <dbReference type="ChEBI" id="CHEBI:18420"/>
    </ligand>
</feature>
<dbReference type="OrthoDB" id="9778595at2"/>
<keyword evidence="6 10" id="KW-0274">FAD</keyword>